<dbReference type="GO" id="GO:0004553">
    <property type="term" value="F:hydrolase activity, hydrolyzing O-glycosyl compounds"/>
    <property type="evidence" value="ECO:0007669"/>
    <property type="project" value="InterPro"/>
</dbReference>
<dbReference type="EMBL" id="CAUJNA010000644">
    <property type="protein sequence ID" value="CAJ1379590.1"/>
    <property type="molecule type" value="Genomic_DNA"/>
</dbReference>
<feature type="domain" description="GH16" evidence="3">
    <location>
        <begin position="486"/>
        <end position="713"/>
    </location>
</feature>
<dbReference type="PROSITE" id="PS51762">
    <property type="entry name" value="GH16_2"/>
    <property type="match status" value="1"/>
</dbReference>
<keyword evidence="5" id="KW-1185">Reference proteome</keyword>
<dbReference type="InterPro" id="IPR000757">
    <property type="entry name" value="Beta-glucanase-like"/>
</dbReference>
<sequence>MLRPKLAAVFLRWARIAADVQHARRVEHCRDRLQRLRNSHTKQAAVYSQAAEAKVKRQQHCSQLKVLLAWRTLRARSSSQMLSVSQAVTRLLDRGAHRDHSYWLRAWHYAAQETRRAHAELVVQRQSSQQAVLCHVSSRSALLAQRALLAWRATRWASTRDISSKSGVKGKTQEDFLSIMVFTAWQWAVHLQQEKETLAAAGLQARRRQAAEAAQQFERQNLLVNRLCFLAWVSELTSRRLAQSSSERDEMLELVESSNTWILQLQRERRDYEEQLLPALQQVHDLQEALAFEVGAKEDLIFQIQHLQEQLKVVEANLGERRDREGVPAWYGALDCFAKANVFFAESFVGMGGLLVAIPQVHSLAEGMERMGLCADVRQQSLARLLRLPRCTLVRWKVHRLRAGTCKSLKFAFEDHFDSETCIPDSHGVLRPSPENWSPEIGYKRGKELQWYQPQNAECKDGELVITAKRERQSWEKPEGSQCRVVNWDNREQPLDNQTCAVCAPPYFQYYNPCDLLRKDETGAPACDCSHTAEFTSASLMTRGKKEFSYGLFELRAKIDTRPGAWSSWWAIGNFDYVPWPKNGEIDIMDAFQRMVKASVIHAGESGLPSSAIQHAGARMVDREWEKYYHTWQLEWDKDFMEIRVDGEAILKVDLSVADPQRTSWPNPFTQGKKFFMILNLAVGGHSGGDPALTQFPSQFHVDYIRVFQKKGSTER</sequence>
<gene>
    <name evidence="4" type="ORF">EVOR1521_LOCUS7782</name>
</gene>
<dbReference type="Pfam" id="PF00722">
    <property type="entry name" value="Glyco_hydro_16"/>
    <property type="match status" value="1"/>
</dbReference>
<dbReference type="InterPro" id="IPR013320">
    <property type="entry name" value="ConA-like_dom_sf"/>
</dbReference>
<proteinExistence type="inferred from homology"/>
<dbReference type="SUPFAM" id="SSF49899">
    <property type="entry name" value="Concanavalin A-like lectins/glucanases"/>
    <property type="match status" value="1"/>
</dbReference>
<dbReference type="PANTHER" id="PTHR10963:SF55">
    <property type="entry name" value="GLYCOSIDE HYDROLASE FAMILY 16 PROTEIN"/>
    <property type="match status" value="1"/>
</dbReference>
<dbReference type="GO" id="GO:0005975">
    <property type="term" value="P:carbohydrate metabolic process"/>
    <property type="evidence" value="ECO:0007669"/>
    <property type="project" value="InterPro"/>
</dbReference>
<organism evidence="4 5">
    <name type="scientific">Effrenium voratum</name>
    <dbReference type="NCBI Taxonomy" id="2562239"/>
    <lineage>
        <taxon>Eukaryota</taxon>
        <taxon>Sar</taxon>
        <taxon>Alveolata</taxon>
        <taxon>Dinophyceae</taxon>
        <taxon>Suessiales</taxon>
        <taxon>Symbiodiniaceae</taxon>
        <taxon>Effrenium</taxon>
    </lineage>
</organism>
<name>A0AA36MNR8_9DINO</name>
<dbReference type="CDD" id="cd08023">
    <property type="entry name" value="GH16_laminarinase_like"/>
    <property type="match status" value="1"/>
</dbReference>
<evidence type="ECO:0000256" key="1">
    <source>
        <dbReference type="ARBA" id="ARBA00006865"/>
    </source>
</evidence>
<evidence type="ECO:0000313" key="5">
    <source>
        <dbReference type="Proteomes" id="UP001178507"/>
    </source>
</evidence>
<dbReference type="Proteomes" id="UP001178507">
    <property type="component" value="Unassembled WGS sequence"/>
</dbReference>
<dbReference type="PANTHER" id="PTHR10963">
    <property type="entry name" value="GLYCOSYL HYDROLASE-RELATED"/>
    <property type="match status" value="1"/>
</dbReference>
<reference evidence="4" key="1">
    <citation type="submission" date="2023-08" db="EMBL/GenBank/DDBJ databases">
        <authorList>
            <person name="Chen Y."/>
            <person name="Shah S."/>
            <person name="Dougan E. K."/>
            <person name="Thang M."/>
            <person name="Chan C."/>
        </authorList>
    </citation>
    <scope>NUCLEOTIDE SEQUENCE</scope>
</reference>
<comment type="similarity">
    <text evidence="1">Belongs to the glycosyl hydrolase 16 family.</text>
</comment>
<feature type="coiled-coil region" evidence="2">
    <location>
        <begin position="297"/>
        <end position="324"/>
    </location>
</feature>
<accession>A0AA36MNR8</accession>
<evidence type="ECO:0000259" key="3">
    <source>
        <dbReference type="PROSITE" id="PS51762"/>
    </source>
</evidence>
<dbReference type="InterPro" id="IPR050546">
    <property type="entry name" value="Glycosyl_Hydrlase_16"/>
</dbReference>
<comment type="caution">
    <text evidence="4">The sequence shown here is derived from an EMBL/GenBank/DDBJ whole genome shotgun (WGS) entry which is preliminary data.</text>
</comment>
<dbReference type="AlphaFoldDB" id="A0AA36MNR8"/>
<keyword evidence="2" id="KW-0175">Coiled coil</keyword>
<protein>
    <recommendedName>
        <fullName evidence="3">GH16 domain-containing protein</fullName>
    </recommendedName>
</protein>
<dbReference type="Gene3D" id="2.60.120.200">
    <property type="match status" value="1"/>
</dbReference>
<evidence type="ECO:0000256" key="2">
    <source>
        <dbReference type="SAM" id="Coils"/>
    </source>
</evidence>
<evidence type="ECO:0000313" key="4">
    <source>
        <dbReference type="EMBL" id="CAJ1379590.1"/>
    </source>
</evidence>